<evidence type="ECO:0000259" key="3">
    <source>
        <dbReference type="Pfam" id="PF09362"/>
    </source>
</evidence>
<dbReference type="InterPro" id="IPR018535">
    <property type="entry name" value="DUF1996"/>
</dbReference>
<evidence type="ECO:0000256" key="1">
    <source>
        <dbReference type="SAM" id="MobiDB-lite"/>
    </source>
</evidence>
<proteinExistence type="predicted"/>
<sequence length="390" mass="42113">MRFAAVTALVAAAANGVSAAKDQRSFAVLRFNNKQLTKTRADPIVNPGRPATHVHHVLGGSGFGLESTGKQLSRSRCSTALVKGDNSNYWFPSLYFQDDKTAKFEHVDVFYTNVYYFFEPTNDHIRAFPLGLSILVGDPDTRSPPAGGAHSNLDPSKGPVNPLKWICARRHGDAAGPSWPRHSDGHTAGMVDPGNRGEGVGFPDVDCDGYASPLRADVHFPSCYNPRAGLKNYTSNMAFPTDSGNGKMDCPPGWIHVPHLFYEVYFDTPAFNHRWAQGKGHQPFVVSNGDATGYSFHADFMAGWDEKLLQHIIDTCDAGTAGMDKCPGLSNGLNHGDSCTIRSPVNEKVDGVLTSLPGGPKVTGWGVESHSKQPSEHDADEQDDDDDGSA</sequence>
<dbReference type="AlphaFoldDB" id="A0A2C5XUE9"/>
<accession>A0A2C5XUE9</accession>
<feature type="region of interest" description="Disordered" evidence="1">
    <location>
        <begin position="353"/>
        <end position="390"/>
    </location>
</feature>
<gene>
    <name evidence="4" type="ORF">CDD82_2353</name>
</gene>
<organism evidence="4 5">
    <name type="scientific">Ophiocordyceps australis</name>
    <dbReference type="NCBI Taxonomy" id="1399860"/>
    <lineage>
        <taxon>Eukaryota</taxon>
        <taxon>Fungi</taxon>
        <taxon>Dikarya</taxon>
        <taxon>Ascomycota</taxon>
        <taxon>Pezizomycotina</taxon>
        <taxon>Sordariomycetes</taxon>
        <taxon>Hypocreomycetidae</taxon>
        <taxon>Hypocreales</taxon>
        <taxon>Ophiocordycipitaceae</taxon>
        <taxon>Ophiocordyceps</taxon>
    </lineage>
</organism>
<dbReference type="PANTHER" id="PTHR43662">
    <property type="match status" value="1"/>
</dbReference>
<protein>
    <recommendedName>
        <fullName evidence="3">DUF1996 domain-containing protein</fullName>
    </recommendedName>
</protein>
<feature type="chain" id="PRO_5012564329" description="DUF1996 domain-containing protein" evidence="2">
    <location>
        <begin position="20"/>
        <end position="390"/>
    </location>
</feature>
<keyword evidence="5" id="KW-1185">Reference proteome</keyword>
<dbReference type="EMBL" id="NJEU01001837">
    <property type="protein sequence ID" value="PHH60077.1"/>
    <property type="molecule type" value="Genomic_DNA"/>
</dbReference>
<comment type="caution">
    <text evidence="4">The sequence shown here is derived from an EMBL/GenBank/DDBJ whole genome shotgun (WGS) entry which is preliminary data.</text>
</comment>
<dbReference type="PANTHER" id="PTHR43662:SF11">
    <property type="entry name" value="WSC DOMAIN-CONTAINING PROTEIN"/>
    <property type="match status" value="1"/>
</dbReference>
<dbReference type="OrthoDB" id="74764at2759"/>
<reference evidence="4 5" key="1">
    <citation type="submission" date="2017-06" db="EMBL/GenBank/DDBJ databases">
        <title>Ant-infecting Ophiocordyceps genomes reveal a high diversity of potential behavioral manipulation genes and a possible major role for enterotoxins.</title>
        <authorList>
            <person name="De Bekker C."/>
            <person name="Evans H.C."/>
            <person name="Brachmann A."/>
            <person name="Hughes D.P."/>
        </authorList>
    </citation>
    <scope>NUCLEOTIDE SEQUENCE [LARGE SCALE GENOMIC DNA]</scope>
    <source>
        <strain evidence="4 5">1348a</strain>
    </source>
</reference>
<evidence type="ECO:0000256" key="2">
    <source>
        <dbReference type="SAM" id="SignalP"/>
    </source>
</evidence>
<name>A0A2C5XUE9_9HYPO</name>
<dbReference type="Proteomes" id="UP000224854">
    <property type="component" value="Unassembled WGS sequence"/>
</dbReference>
<feature type="signal peptide" evidence="2">
    <location>
        <begin position="1"/>
        <end position="19"/>
    </location>
</feature>
<keyword evidence="2" id="KW-0732">Signal</keyword>
<evidence type="ECO:0000313" key="5">
    <source>
        <dbReference type="Proteomes" id="UP000224854"/>
    </source>
</evidence>
<feature type="domain" description="DUF1996" evidence="3">
    <location>
        <begin position="42"/>
        <end position="304"/>
    </location>
</feature>
<evidence type="ECO:0000313" key="4">
    <source>
        <dbReference type="EMBL" id="PHH60077.1"/>
    </source>
</evidence>
<dbReference type="Pfam" id="PF09362">
    <property type="entry name" value="DUF1996"/>
    <property type="match status" value="1"/>
</dbReference>
<feature type="compositionally biased region" description="Acidic residues" evidence="1">
    <location>
        <begin position="378"/>
        <end position="390"/>
    </location>
</feature>